<accession>A0A0L8G1I7</accession>
<gene>
    <name evidence="2" type="ORF">OCBIM_22002270mg</name>
</gene>
<sequence>MEHKFRVDCRSLQNKTKPGWNIYISCNFHFLFSPSLCFFFFTNIYTPLTSLYFSHLQTIHPPTLSLYKNQCVCSLFLYPSLSLSPNIFTDLLSHSNPSDTYSSLCPRINVYLVSLSPRLCHFLQINILFPLFFLSITLLFFQRLLHLTQTLAIHPPPPLSVLK</sequence>
<proteinExistence type="predicted"/>
<feature type="transmembrane region" description="Helical" evidence="1">
    <location>
        <begin position="20"/>
        <end position="41"/>
    </location>
</feature>
<organism evidence="2">
    <name type="scientific">Octopus bimaculoides</name>
    <name type="common">California two-spotted octopus</name>
    <dbReference type="NCBI Taxonomy" id="37653"/>
    <lineage>
        <taxon>Eukaryota</taxon>
        <taxon>Metazoa</taxon>
        <taxon>Spiralia</taxon>
        <taxon>Lophotrochozoa</taxon>
        <taxon>Mollusca</taxon>
        <taxon>Cephalopoda</taxon>
        <taxon>Coleoidea</taxon>
        <taxon>Octopodiformes</taxon>
        <taxon>Octopoda</taxon>
        <taxon>Incirrata</taxon>
        <taxon>Octopodidae</taxon>
        <taxon>Octopus</taxon>
    </lineage>
</organism>
<evidence type="ECO:0000313" key="2">
    <source>
        <dbReference type="EMBL" id="KOF70763.1"/>
    </source>
</evidence>
<dbReference type="EMBL" id="KQ424601">
    <property type="protein sequence ID" value="KOF70763.1"/>
    <property type="molecule type" value="Genomic_DNA"/>
</dbReference>
<reference evidence="2" key="1">
    <citation type="submission" date="2015-07" db="EMBL/GenBank/DDBJ databases">
        <title>MeaNS - Measles Nucleotide Surveillance Program.</title>
        <authorList>
            <person name="Tran T."/>
            <person name="Druce J."/>
        </authorList>
    </citation>
    <scope>NUCLEOTIDE SEQUENCE</scope>
    <source>
        <strain evidence="2">UCB-OBI-ISO-001</strain>
        <tissue evidence="2">Gonad</tissue>
    </source>
</reference>
<keyword evidence="1" id="KW-0472">Membrane</keyword>
<keyword evidence="1" id="KW-1133">Transmembrane helix</keyword>
<keyword evidence="1" id="KW-0812">Transmembrane</keyword>
<protein>
    <submittedName>
        <fullName evidence="2">Uncharacterized protein</fullName>
    </submittedName>
</protein>
<evidence type="ECO:0000256" key="1">
    <source>
        <dbReference type="SAM" id="Phobius"/>
    </source>
</evidence>
<feature type="transmembrane region" description="Helical" evidence="1">
    <location>
        <begin position="121"/>
        <end position="141"/>
    </location>
</feature>
<dbReference type="AlphaFoldDB" id="A0A0L8G1I7"/>
<name>A0A0L8G1I7_OCTBM</name>